<dbReference type="RefSeq" id="WP_398276088.1">
    <property type="nucleotide sequence ID" value="NZ_JBITLV010000001.1"/>
</dbReference>
<proteinExistence type="predicted"/>
<feature type="compositionally biased region" description="Low complexity" evidence="1">
    <location>
        <begin position="52"/>
        <end position="75"/>
    </location>
</feature>
<dbReference type="EC" id="3.4.-.-" evidence="3"/>
<dbReference type="GO" id="GO:0016787">
    <property type="term" value="F:hydrolase activity"/>
    <property type="evidence" value="ECO:0007669"/>
    <property type="project" value="UniProtKB-KW"/>
</dbReference>
<organism evidence="3 4">
    <name type="scientific">Spongisporangium articulatum</name>
    <dbReference type="NCBI Taxonomy" id="3362603"/>
    <lineage>
        <taxon>Bacteria</taxon>
        <taxon>Bacillati</taxon>
        <taxon>Actinomycetota</taxon>
        <taxon>Actinomycetes</taxon>
        <taxon>Kineosporiales</taxon>
        <taxon>Kineosporiaceae</taxon>
        <taxon>Spongisporangium</taxon>
    </lineage>
</organism>
<evidence type="ECO:0000256" key="1">
    <source>
        <dbReference type="SAM" id="MobiDB-lite"/>
    </source>
</evidence>
<dbReference type="EMBL" id="JBITLV010000001">
    <property type="protein sequence ID" value="MFI7586440.1"/>
    <property type="molecule type" value="Genomic_DNA"/>
</dbReference>
<evidence type="ECO:0000313" key="4">
    <source>
        <dbReference type="Proteomes" id="UP001612915"/>
    </source>
</evidence>
<dbReference type="InterPro" id="IPR039561">
    <property type="entry name" value="Peptidase_M15C"/>
</dbReference>
<name>A0ABW8AJA1_9ACTN</name>
<gene>
    <name evidence="3" type="ORF">ACIB24_05140</name>
</gene>
<comment type="caution">
    <text evidence="3">The sequence shown here is derived from an EMBL/GenBank/DDBJ whole genome shotgun (WGS) entry which is preliminary data.</text>
</comment>
<dbReference type="Proteomes" id="UP001612915">
    <property type="component" value="Unassembled WGS sequence"/>
</dbReference>
<evidence type="ECO:0000259" key="2">
    <source>
        <dbReference type="Pfam" id="PF13539"/>
    </source>
</evidence>
<sequence length="262" mass="28108">MTTSPIGSGRRVLGIVATAACAALALAFAATLLTGGSTVSADLLRAAGTTSAASSASPTSSTSSTSASPTPSPAARPTRFTWTVSRVSAKYLGKSWHAGCPVGPRTLRHVAFTYWGFDGERHRGVLVLHHSVVKRTRTVFRTLYQERFPMRSVRPVSYYGGSDDRSMAADNTSAFNCRKAVAAGAPSWSLHAYGKAIDVNPVENPYLFDGRVLPPNGKGYVSRKKARPGLIRRGDPVYDAFRAAGYRWGGSFSSPDYQHFDR</sequence>
<accession>A0ABW8AJA1</accession>
<dbReference type="Pfam" id="PF13539">
    <property type="entry name" value="Peptidase_M15_4"/>
    <property type="match status" value="1"/>
</dbReference>
<dbReference type="InterPro" id="IPR009045">
    <property type="entry name" value="Zn_M74/Hedgehog-like"/>
</dbReference>
<feature type="domain" description="Peptidase M15C" evidence="2">
    <location>
        <begin position="184"/>
        <end position="261"/>
    </location>
</feature>
<keyword evidence="3" id="KW-0378">Hydrolase</keyword>
<dbReference type="SUPFAM" id="SSF55166">
    <property type="entry name" value="Hedgehog/DD-peptidase"/>
    <property type="match status" value="1"/>
</dbReference>
<dbReference type="Gene3D" id="3.30.1380.10">
    <property type="match status" value="1"/>
</dbReference>
<evidence type="ECO:0000313" key="3">
    <source>
        <dbReference type="EMBL" id="MFI7586440.1"/>
    </source>
</evidence>
<feature type="region of interest" description="Disordered" evidence="1">
    <location>
        <begin position="52"/>
        <end position="78"/>
    </location>
</feature>
<keyword evidence="4" id="KW-1185">Reference proteome</keyword>
<reference evidence="3 4" key="1">
    <citation type="submission" date="2024-10" db="EMBL/GenBank/DDBJ databases">
        <title>The Natural Products Discovery Center: Release of the First 8490 Sequenced Strains for Exploring Actinobacteria Biosynthetic Diversity.</title>
        <authorList>
            <person name="Kalkreuter E."/>
            <person name="Kautsar S.A."/>
            <person name="Yang D."/>
            <person name="Bader C.D."/>
            <person name="Teijaro C.N."/>
            <person name="Fluegel L."/>
            <person name="Davis C.M."/>
            <person name="Simpson J.R."/>
            <person name="Lauterbach L."/>
            <person name="Steele A.D."/>
            <person name="Gui C."/>
            <person name="Meng S."/>
            <person name="Li G."/>
            <person name="Viehrig K."/>
            <person name="Ye F."/>
            <person name="Su P."/>
            <person name="Kiefer A.F."/>
            <person name="Nichols A."/>
            <person name="Cepeda A.J."/>
            <person name="Yan W."/>
            <person name="Fan B."/>
            <person name="Jiang Y."/>
            <person name="Adhikari A."/>
            <person name="Zheng C.-J."/>
            <person name="Schuster L."/>
            <person name="Cowan T.M."/>
            <person name="Smanski M.J."/>
            <person name="Chevrette M.G."/>
            <person name="De Carvalho L.P.S."/>
            <person name="Shen B."/>
        </authorList>
    </citation>
    <scope>NUCLEOTIDE SEQUENCE [LARGE SCALE GENOMIC DNA]</scope>
    <source>
        <strain evidence="3 4">NPDC049639</strain>
    </source>
</reference>
<protein>
    <submittedName>
        <fullName evidence="3">M15 family metallopeptidase</fullName>
        <ecNumber evidence="3">3.4.-.-</ecNumber>
    </submittedName>
</protein>